<sequence>MTPEQIILVRGSWAKVEHDTDAVAELFYGKVFEMDPSARALFTGDMKEQGAKLMKMIATAIDSLHRIETIVPEIQDLGRRHVGYGVTEEQYDTVGRALLWTLEQGLGDDFTPELEDAWTVVYGALASIMKEAH</sequence>
<evidence type="ECO:0000256" key="1">
    <source>
        <dbReference type="RuleBase" id="RU000356"/>
    </source>
</evidence>
<keyword evidence="1" id="KW-0561">Oxygen transport</keyword>
<dbReference type="AlphaFoldDB" id="A0A450SB23"/>
<dbReference type="InterPro" id="IPR000971">
    <property type="entry name" value="Globin"/>
</dbReference>
<dbReference type="GO" id="GO:0046210">
    <property type="term" value="P:nitric oxide catabolic process"/>
    <property type="evidence" value="ECO:0007669"/>
    <property type="project" value="TreeGrafter"/>
</dbReference>
<proteinExistence type="inferred from homology"/>
<protein>
    <submittedName>
        <fullName evidence="3">Hemoglobin-like flavoprotein</fullName>
    </submittedName>
</protein>
<keyword evidence="1" id="KW-0408">Iron</keyword>
<dbReference type="Gene3D" id="1.10.490.10">
    <property type="entry name" value="Globins"/>
    <property type="match status" value="1"/>
</dbReference>
<evidence type="ECO:0000313" key="5">
    <source>
        <dbReference type="EMBL" id="VFK12705.1"/>
    </source>
</evidence>
<reference evidence="3" key="1">
    <citation type="submission" date="2019-02" db="EMBL/GenBank/DDBJ databases">
        <authorList>
            <person name="Gruber-Vodicka R. H."/>
            <person name="Seah K. B. B."/>
        </authorList>
    </citation>
    <scope>NUCLEOTIDE SEQUENCE</scope>
    <source>
        <strain evidence="3">BECK_BZ163</strain>
        <strain evidence="5">BECK_BZ164</strain>
        <strain evidence="4">BECK_BZ165</strain>
    </source>
</reference>
<keyword evidence="1" id="KW-0813">Transport</keyword>
<dbReference type="PROSITE" id="PS01033">
    <property type="entry name" value="GLOBIN"/>
    <property type="match status" value="1"/>
</dbReference>
<dbReference type="EMBL" id="CAADFA010000073">
    <property type="protein sequence ID" value="VFJ49630.1"/>
    <property type="molecule type" value="Genomic_DNA"/>
</dbReference>
<dbReference type="SUPFAM" id="SSF46458">
    <property type="entry name" value="Globin-like"/>
    <property type="match status" value="1"/>
</dbReference>
<dbReference type="GO" id="GO:0020037">
    <property type="term" value="F:heme binding"/>
    <property type="evidence" value="ECO:0007669"/>
    <property type="project" value="InterPro"/>
</dbReference>
<dbReference type="EMBL" id="CAADEZ010000071">
    <property type="protein sequence ID" value="VFJ49408.1"/>
    <property type="molecule type" value="Genomic_DNA"/>
</dbReference>
<dbReference type="CDD" id="cd12131">
    <property type="entry name" value="HGbI-like"/>
    <property type="match status" value="1"/>
</dbReference>
<dbReference type="InterPro" id="IPR012292">
    <property type="entry name" value="Globin/Proto"/>
</dbReference>
<name>A0A450SB23_9GAMM</name>
<dbReference type="InterPro" id="IPR009050">
    <property type="entry name" value="Globin-like_sf"/>
</dbReference>
<dbReference type="PANTHER" id="PTHR43396:SF6">
    <property type="entry name" value="ABL201WP"/>
    <property type="match status" value="1"/>
</dbReference>
<organism evidence="3">
    <name type="scientific">Candidatus Kentrum sp. FM</name>
    <dbReference type="NCBI Taxonomy" id="2126340"/>
    <lineage>
        <taxon>Bacteria</taxon>
        <taxon>Pseudomonadati</taxon>
        <taxon>Pseudomonadota</taxon>
        <taxon>Gammaproteobacteria</taxon>
        <taxon>Candidatus Kentrum</taxon>
    </lineage>
</organism>
<keyword evidence="1" id="KW-0479">Metal-binding</keyword>
<dbReference type="PRINTS" id="PR00188">
    <property type="entry name" value="PLANTGLOBIN"/>
</dbReference>
<accession>A0A450SB23</accession>
<dbReference type="EMBL" id="CAADFL010000252">
    <property type="protein sequence ID" value="VFK12705.1"/>
    <property type="molecule type" value="Genomic_DNA"/>
</dbReference>
<gene>
    <name evidence="3" type="ORF">BECKFM1743A_GA0114220_100714</name>
    <name evidence="5" type="ORF">BECKFM1743B_GA0114221_102522</name>
    <name evidence="4" type="ORF">BECKFM1743C_GA0114222_100735</name>
</gene>
<dbReference type="GO" id="GO:0019825">
    <property type="term" value="F:oxygen binding"/>
    <property type="evidence" value="ECO:0007669"/>
    <property type="project" value="InterPro"/>
</dbReference>
<keyword evidence="1" id="KW-0349">Heme</keyword>
<dbReference type="Pfam" id="PF00042">
    <property type="entry name" value="Globin"/>
    <property type="match status" value="1"/>
</dbReference>
<dbReference type="GO" id="GO:0008941">
    <property type="term" value="F:nitric oxide dioxygenase NAD(P)H activity"/>
    <property type="evidence" value="ECO:0007669"/>
    <property type="project" value="TreeGrafter"/>
</dbReference>
<evidence type="ECO:0000313" key="3">
    <source>
        <dbReference type="EMBL" id="VFJ49408.1"/>
    </source>
</evidence>
<comment type="similarity">
    <text evidence="1">Belongs to the globin family.</text>
</comment>
<dbReference type="GO" id="GO:0071500">
    <property type="term" value="P:cellular response to nitrosative stress"/>
    <property type="evidence" value="ECO:0007669"/>
    <property type="project" value="TreeGrafter"/>
</dbReference>
<feature type="domain" description="Globin" evidence="2">
    <location>
        <begin position="1"/>
        <end position="133"/>
    </location>
</feature>
<dbReference type="GO" id="GO:0005344">
    <property type="term" value="F:oxygen carrier activity"/>
    <property type="evidence" value="ECO:0007669"/>
    <property type="project" value="UniProtKB-KW"/>
</dbReference>
<dbReference type="GO" id="GO:0071949">
    <property type="term" value="F:FAD binding"/>
    <property type="evidence" value="ECO:0007669"/>
    <property type="project" value="TreeGrafter"/>
</dbReference>
<dbReference type="PANTHER" id="PTHR43396">
    <property type="entry name" value="FLAVOHEMOPROTEIN"/>
    <property type="match status" value="1"/>
</dbReference>
<evidence type="ECO:0000313" key="4">
    <source>
        <dbReference type="EMBL" id="VFJ49630.1"/>
    </source>
</evidence>
<evidence type="ECO:0000259" key="2">
    <source>
        <dbReference type="PROSITE" id="PS01033"/>
    </source>
</evidence>